<name>A0ABU5LA59_9RICK</name>
<evidence type="ECO:0000313" key="1">
    <source>
        <dbReference type="EMBL" id="MDZ5762790.1"/>
    </source>
</evidence>
<proteinExistence type="predicted"/>
<dbReference type="Proteomes" id="UP001293791">
    <property type="component" value="Unassembled WGS sequence"/>
</dbReference>
<protein>
    <submittedName>
        <fullName evidence="1">Uncharacterized protein</fullName>
    </submittedName>
</protein>
<gene>
    <name evidence="1" type="ORF">Cyrtocomes_01185</name>
</gene>
<reference evidence="1 2" key="1">
    <citation type="submission" date="2023-02" db="EMBL/GenBank/DDBJ databases">
        <title>Host association and intracellularity evolved multiple times independently in the Rickettsiales.</title>
        <authorList>
            <person name="Castelli M."/>
            <person name="Nardi T."/>
            <person name="Gammuto L."/>
            <person name="Bellinzona G."/>
            <person name="Sabaneyeva E."/>
            <person name="Potekhin A."/>
            <person name="Serra V."/>
            <person name="Petroni G."/>
            <person name="Sassera D."/>
        </authorList>
    </citation>
    <scope>NUCLEOTIDE SEQUENCE [LARGE SCALE GENOMIC DNA]</scope>
    <source>
        <strain evidence="1 2">BOD18</strain>
    </source>
</reference>
<evidence type="ECO:0000313" key="2">
    <source>
        <dbReference type="Proteomes" id="UP001293791"/>
    </source>
</evidence>
<sequence length="87" mass="10012">MPSIQGAIELEPKLAFQLAIDFFKNPEEVLLSELRNLIKDKQIAYEANLDLQTAIKKNEVSLLIRALEILSMTDKERKDMVAMEDMF</sequence>
<accession>A0ABU5LA59</accession>
<organism evidence="1 2">
    <name type="scientific">Candidatus Cyrtobacter comes</name>
    <dbReference type="NCBI Taxonomy" id="675776"/>
    <lineage>
        <taxon>Bacteria</taxon>
        <taxon>Pseudomonadati</taxon>
        <taxon>Pseudomonadota</taxon>
        <taxon>Alphaproteobacteria</taxon>
        <taxon>Rickettsiales</taxon>
        <taxon>Candidatus Midichloriaceae</taxon>
        <taxon>Candidatus Cyrtobacter</taxon>
    </lineage>
</organism>
<comment type="caution">
    <text evidence="1">The sequence shown here is derived from an EMBL/GenBank/DDBJ whole genome shotgun (WGS) entry which is preliminary data.</text>
</comment>
<dbReference type="EMBL" id="JARGYT010000115">
    <property type="protein sequence ID" value="MDZ5762790.1"/>
    <property type="molecule type" value="Genomic_DNA"/>
</dbReference>
<keyword evidence="2" id="KW-1185">Reference proteome</keyword>